<evidence type="ECO:0008006" key="4">
    <source>
        <dbReference type="Google" id="ProtNLM"/>
    </source>
</evidence>
<dbReference type="NCBIfam" id="TIGR04433">
    <property type="entry name" value="UrcA_uranyl"/>
    <property type="match status" value="1"/>
</dbReference>
<protein>
    <recommendedName>
        <fullName evidence="4">UrcA family protein</fullName>
    </recommendedName>
</protein>
<dbReference type="EMBL" id="BAABBR010000001">
    <property type="protein sequence ID" value="GAA4031892.1"/>
    <property type="molecule type" value="Genomic_DNA"/>
</dbReference>
<sequence>MDRRKLVCLTTAIAMGISLVGATAMAAADPLQDVVVRGQKIDPALQRTVSYDDLNIAFAPGQRELSSRIRKTADGLCWDLNGDYYLRQCTDDAVRSTDEQFAAAVTRAQRQMAGLPVGPAVAISMVIGAR</sequence>
<keyword evidence="1" id="KW-0732">Signal</keyword>
<feature type="chain" id="PRO_5046575235" description="UrcA family protein" evidence="1">
    <location>
        <begin position="27"/>
        <end position="130"/>
    </location>
</feature>
<proteinExistence type="predicted"/>
<dbReference type="RefSeq" id="WP_344695874.1">
    <property type="nucleotide sequence ID" value="NZ_BAABBR010000001.1"/>
</dbReference>
<feature type="signal peptide" evidence="1">
    <location>
        <begin position="1"/>
        <end position="26"/>
    </location>
</feature>
<gene>
    <name evidence="2" type="ORF">GCM10022281_09410</name>
</gene>
<organism evidence="2 3">
    <name type="scientific">Sphingomonas rosea</name>
    <dbReference type="NCBI Taxonomy" id="335605"/>
    <lineage>
        <taxon>Bacteria</taxon>
        <taxon>Pseudomonadati</taxon>
        <taxon>Pseudomonadota</taxon>
        <taxon>Alphaproteobacteria</taxon>
        <taxon>Sphingomonadales</taxon>
        <taxon>Sphingomonadaceae</taxon>
        <taxon>Sphingomonas</taxon>
    </lineage>
</organism>
<evidence type="ECO:0000313" key="2">
    <source>
        <dbReference type="EMBL" id="GAA4031892.1"/>
    </source>
</evidence>
<accession>A0ABP7TVH4</accession>
<dbReference type="InterPro" id="IPR030972">
    <property type="entry name" value="UrcA_uranyl"/>
</dbReference>
<keyword evidence="3" id="KW-1185">Reference proteome</keyword>
<name>A0ABP7TVH4_9SPHN</name>
<evidence type="ECO:0000256" key="1">
    <source>
        <dbReference type="SAM" id="SignalP"/>
    </source>
</evidence>
<comment type="caution">
    <text evidence="2">The sequence shown here is derived from an EMBL/GenBank/DDBJ whole genome shotgun (WGS) entry which is preliminary data.</text>
</comment>
<evidence type="ECO:0000313" key="3">
    <source>
        <dbReference type="Proteomes" id="UP001424459"/>
    </source>
</evidence>
<reference evidence="3" key="1">
    <citation type="journal article" date="2019" name="Int. J. Syst. Evol. Microbiol.">
        <title>The Global Catalogue of Microorganisms (GCM) 10K type strain sequencing project: providing services to taxonomists for standard genome sequencing and annotation.</title>
        <authorList>
            <consortium name="The Broad Institute Genomics Platform"/>
            <consortium name="The Broad Institute Genome Sequencing Center for Infectious Disease"/>
            <person name="Wu L."/>
            <person name="Ma J."/>
        </authorList>
    </citation>
    <scope>NUCLEOTIDE SEQUENCE [LARGE SCALE GENOMIC DNA]</scope>
    <source>
        <strain evidence="3">JCM 17564</strain>
    </source>
</reference>
<dbReference type="Proteomes" id="UP001424459">
    <property type="component" value="Unassembled WGS sequence"/>
</dbReference>